<keyword evidence="2" id="KW-1185">Reference proteome</keyword>
<evidence type="ECO:0000313" key="1">
    <source>
        <dbReference type="EMBL" id="CAK9308980.1"/>
    </source>
</evidence>
<evidence type="ECO:0000313" key="2">
    <source>
        <dbReference type="Proteomes" id="UP001642487"/>
    </source>
</evidence>
<proteinExistence type="predicted"/>
<dbReference type="Proteomes" id="UP001642487">
    <property type="component" value="Chromosome 1"/>
</dbReference>
<protein>
    <submittedName>
        <fullName evidence="1">Uncharacterized protein</fullName>
    </submittedName>
</protein>
<gene>
    <name evidence="1" type="ORF">CITCOLO1_LOCUS501</name>
</gene>
<name>A0ABP0XN56_9ROSI</name>
<reference evidence="1 2" key="1">
    <citation type="submission" date="2024-03" db="EMBL/GenBank/DDBJ databases">
        <authorList>
            <person name="Gkanogiannis A."/>
            <person name="Becerra Lopez-Lavalle L."/>
        </authorList>
    </citation>
    <scope>NUCLEOTIDE SEQUENCE [LARGE SCALE GENOMIC DNA]</scope>
</reference>
<accession>A0ABP0XN56</accession>
<sequence>MNAANGLEGFLNGIVPVPPKCLDTSNMQLNLEFSTWESSSEIRLLSPTPSAPLGFSSLSSPDLVTSFAPSLPSSNPILSPALSSPSFASALPTLTFTHHSDAQDIEAPVLKPEQTSTSPSFVSSPNTVILPMSTTIAS</sequence>
<organism evidence="1 2">
    <name type="scientific">Citrullus colocynthis</name>
    <name type="common">colocynth</name>
    <dbReference type="NCBI Taxonomy" id="252529"/>
    <lineage>
        <taxon>Eukaryota</taxon>
        <taxon>Viridiplantae</taxon>
        <taxon>Streptophyta</taxon>
        <taxon>Embryophyta</taxon>
        <taxon>Tracheophyta</taxon>
        <taxon>Spermatophyta</taxon>
        <taxon>Magnoliopsida</taxon>
        <taxon>eudicotyledons</taxon>
        <taxon>Gunneridae</taxon>
        <taxon>Pentapetalae</taxon>
        <taxon>rosids</taxon>
        <taxon>fabids</taxon>
        <taxon>Cucurbitales</taxon>
        <taxon>Cucurbitaceae</taxon>
        <taxon>Benincaseae</taxon>
        <taxon>Citrullus</taxon>
    </lineage>
</organism>
<dbReference type="EMBL" id="OZ021735">
    <property type="protein sequence ID" value="CAK9308980.1"/>
    <property type="molecule type" value="Genomic_DNA"/>
</dbReference>